<dbReference type="Proteomes" id="UP001408356">
    <property type="component" value="Unassembled WGS sequence"/>
</dbReference>
<dbReference type="PANTHER" id="PTHR33112:SF16">
    <property type="entry name" value="HETEROKARYON INCOMPATIBILITY DOMAIN-CONTAINING PROTEIN"/>
    <property type="match status" value="1"/>
</dbReference>
<comment type="caution">
    <text evidence="2">The sequence shown here is derived from an EMBL/GenBank/DDBJ whole genome shotgun (WGS) entry which is preliminary data.</text>
</comment>
<sequence length="456" mass="51760">MAARNLGFQYLLEDEEDWQHESAKMGHVYSNSSLNIAAADSPDADTGFFFHNRPGSRNAWKVTFPSTGPVPSAKMHWDSSYEGIKWYTWNCINNGTKAVIDENRLASRAWTLQERLLSPRTLYFGCDQIAWECRVCNAYEALPDMFHEGIRRMSPGNYFNLVQATRPLAHVHNVRQWSDLVENYSQRKLTFDRDKLIAISGLARMLAPIYRTNYIAGLWAKDLVRLLTWHKYISTSSIAKNVATAYRAPSWSWASVDGKVSFPGGFLEPLEGDYAAPINDDRLGPPLVKVIDAVTTFVGDQFGEVTSGFLLISVQALFRTTIDTDKWVRNGHFPVYIHGFGEINQFTAYPDYDLESIQGDSLLMPLAIGERDYPKDYPEIRGLFIEYVEDRVYRRKGAWRMGGEYSALGSQDLHNKIINSCRAKGAERMVDRTVTGLNQGELASLWDSEAYVIKII</sequence>
<proteinExistence type="predicted"/>
<gene>
    <name evidence="2" type="ORF">SUNI508_13106</name>
</gene>
<evidence type="ECO:0000259" key="1">
    <source>
        <dbReference type="Pfam" id="PF06985"/>
    </source>
</evidence>
<accession>A0ABR2VFY3</accession>
<evidence type="ECO:0000313" key="2">
    <source>
        <dbReference type="EMBL" id="KAK9425370.1"/>
    </source>
</evidence>
<dbReference type="InterPro" id="IPR010730">
    <property type="entry name" value="HET"/>
</dbReference>
<dbReference type="PANTHER" id="PTHR33112">
    <property type="entry name" value="DOMAIN PROTEIN, PUTATIVE-RELATED"/>
    <property type="match status" value="1"/>
</dbReference>
<dbReference type="Pfam" id="PF06985">
    <property type="entry name" value="HET"/>
    <property type="match status" value="1"/>
</dbReference>
<evidence type="ECO:0000313" key="3">
    <source>
        <dbReference type="Proteomes" id="UP001408356"/>
    </source>
</evidence>
<name>A0ABR2VFY3_9PEZI</name>
<keyword evidence="3" id="KW-1185">Reference proteome</keyword>
<dbReference type="EMBL" id="JARVKF010000019">
    <property type="protein sequence ID" value="KAK9425370.1"/>
    <property type="molecule type" value="Genomic_DNA"/>
</dbReference>
<organism evidence="2 3">
    <name type="scientific">Seiridium unicorne</name>
    <dbReference type="NCBI Taxonomy" id="138068"/>
    <lineage>
        <taxon>Eukaryota</taxon>
        <taxon>Fungi</taxon>
        <taxon>Dikarya</taxon>
        <taxon>Ascomycota</taxon>
        <taxon>Pezizomycotina</taxon>
        <taxon>Sordariomycetes</taxon>
        <taxon>Xylariomycetidae</taxon>
        <taxon>Amphisphaeriales</taxon>
        <taxon>Sporocadaceae</taxon>
        <taxon>Seiridium</taxon>
    </lineage>
</organism>
<feature type="domain" description="Heterokaryon incompatibility" evidence="1">
    <location>
        <begin position="14"/>
        <end position="114"/>
    </location>
</feature>
<reference evidence="2 3" key="1">
    <citation type="journal article" date="2024" name="J. Plant Pathol.">
        <title>Sequence and assembly of the genome of Seiridium unicorne, isolate CBS 538.82, causal agent of cypress canker disease.</title>
        <authorList>
            <person name="Scali E."/>
            <person name="Rocca G.D."/>
            <person name="Danti R."/>
            <person name="Garbelotto M."/>
            <person name="Barberini S."/>
            <person name="Baroncelli R."/>
            <person name="Emiliani G."/>
        </authorList>
    </citation>
    <scope>NUCLEOTIDE SEQUENCE [LARGE SCALE GENOMIC DNA]</scope>
    <source>
        <strain evidence="2 3">BM-138-508</strain>
    </source>
</reference>
<protein>
    <submittedName>
        <fullName evidence="2">HET-domain-containing protein</fullName>
    </submittedName>
</protein>